<dbReference type="OrthoDB" id="6513465at2759"/>
<protein>
    <submittedName>
        <fullName evidence="2 3">Uncharacterized protein</fullName>
    </submittedName>
</protein>
<reference evidence="4" key="1">
    <citation type="journal article" date="2020" name="PLoS Negl. Trop. Dis.">
        <title>High-quality nuclear genome for Sarcoptes scabiei-A critical resource for a neglected parasite.</title>
        <authorList>
            <person name="Korhonen P.K."/>
            <person name="Gasser R.B."/>
            <person name="Ma G."/>
            <person name="Wang T."/>
            <person name="Stroehlein A.J."/>
            <person name="Young N.D."/>
            <person name="Ang C.S."/>
            <person name="Fernando D.D."/>
            <person name="Lu H.C."/>
            <person name="Taylor S."/>
            <person name="Reynolds S.L."/>
            <person name="Mofiz E."/>
            <person name="Najaraj S.H."/>
            <person name="Gowda H."/>
            <person name="Madugundu A."/>
            <person name="Renuse S."/>
            <person name="Holt D."/>
            <person name="Pandey A."/>
            <person name="Papenfuss A.T."/>
            <person name="Fischer K."/>
        </authorList>
    </citation>
    <scope>NUCLEOTIDE SEQUENCE [LARGE SCALE GENOMIC DNA]</scope>
</reference>
<evidence type="ECO:0000313" key="3">
    <source>
        <dbReference type="EnsemblMetazoa" id="KAF7489583.1"/>
    </source>
</evidence>
<reference evidence="2" key="2">
    <citation type="submission" date="2020-01" db="EMBL/GenBank/DDBJ databases">
        <authorList>
            <person name="Korhonen P.K.K."/>
            <person name="Guangxu M.G."/>
            <person name="Wang T.W."/>
            <person name="Stroehlein A.J.S."/>
            <person name="Young N.D."/>
            <person name="Ang C.-S.A."/>
            <person name="Fernando D.W.F."/>
            <person name="Lu H.L."/>
            <person name="Taylor S.T."/>
            <person name="Ehtesham M.E.M."/>
            <person name="Najaraj S.H.N."/>
            <person name="Harsha G.H.G."/>
            <person name="Madugundu A.M."/>
            <person name="Renuse S.R."/>
            <person name="Holt D.H."/>
            <person name="Pandey A.P."/>
            <person name="Papenfuss A.P."/>
            <person name="Gasser R.B.G."/>
            <person name="Fischer K.F."/>
        </authorList>
    </citation>
    <scope>NUCLEOTIDE SEQUENCE</scope>
    <source>
        <strain evidence="2">SSS_KF_BRIS2020</strain>
    </source>
</reference>
<name>A0A834VDC9_SARSC</name>
<sequence length="297" mass="34766">MSFVTNIRSDSIRLFVIDSFKKRMLTSKSDRRSKKIVCLFGQIYLLINYRNRNGKKFKQINQTMAKKNSNQISLKEIYRSIFVSLFDRYHWSTRSSSLNIISFLFLLFTIFSAHFVRGEMLPPKTLTRVIAGFYSFHPVYETDKPAKIAGSERKKSLHLLHDQYGSDKTILSASSVRNIGDVQPKFVLDQHQSSKILSSQPEETITNEIDHHGLNNDDDKNIYPNYFTKISNDNRYKSDKSIKWSEINDSNEINHHFVDRMLKSYGKMAKKLAKQYGTKYNYPVDMLYHQIVHVMFS</sequence>
<dbReference type="EMBL" id="WVUK01000064">
    <property type="protein sequence ID" value="KAF7489583.1"/>
    <property type="molecule type" value="Genomic_DNA"/>
</dbReference>
<dbReference type="Proteomes" id="UP000070412">
    <property type="component" value="Unassembled WGS sequence"/>
</dbReference>
<evidence type="ECO:0000256" key="1">
    <source>
        <dbReference type="SAM" id="Phobius"/>
    </source>
</evidence>
<keyword evidence="1" id="KW-1133">Transmembrane helix</keyword>
<feature type="transmembrane region" description="Helical" evidence="1">
    <location>
        <begin position="98"/>
        <end position="116"/>
    </location>
</feature>
<evidence type="ECO:0000313" key="2">
    <source>
        <dbReference type="EMBL" id="KAF7489583.1"/>
    </source>
</evidence>
<organism evidence="2">
    <name type="scientific">Sarcoptes scabiei</name>
    <name type="common">Itch mite</name>
    <name type="synonym">Acarus scabiei</name>
    <dbReference type="NCBI Taxonomy" id="52283"/>
    <lineage>
        <taxon>Eukaryota</taxon>
        <taxon>Metazoa</taxon>
        <taxon>Ecdysozoa</taxon>
        <taxon>Arthropoda</taxon>
        <taxon>Chelicerata</taxon>
        <taxon>Arachnida</taxon>
        <taxon>Acari</taxon>
        <taxon>Acariformes</taxon>
        <taxon>Sarcoptiformes</taxon>
        <taxon>Astigmata</taxon>
        <taxon>Psoroptidia</taxon>
        <taxon>Sarcoptoidea</taxon>
        <taxon>Sarcoptidae</taxon>
        <taxon>Sarcoptinae</taxon>
        <taxon>Sarcoptes</taxon>
    </lineage>
</organism>
<accession>A0A834VDC9</accession>
<proteinExistence type="predicted"/>
<gene>
    <name evidence="2" type="ORF">SSS_1749</name>
</gene>
<reference evidence="3" key="3">
    <citation type="submission" date="2022-06" db="UniProtKB">
        <authorList>
            <consortium name="EnsemblMetazoa"/>
        </authorList>
    </citation>
    <scope>IDENTIFICATION</scope>
</reference>
<keyword evidence="1" id="KW-0472">Membrane</keyword>
<keyword evidence="1" id="KW-0812">Transmembrane</keyword>
<evidence type="ECO:0000313" key="4">
    <source>
        <dbReference type="Proteomes" id="UP000070412"/>
    </source>
</evidence>
<dbReference type="AlphaFoldDB" id="A0A834VDC9"/>
<keyword evidence="4" id="KW-1185">Reference proteome</keyword>
<dbReference type="EnsemblMetazoa" id="SSS_1749s_mrna">
    <property type="protein sequence ID" value="KAF7489583.1"/>
    <property type="gene ID" value="SSS_1749"/>
</dbReference>